<gene>
    <name evidence="1" type="ORF">BRZCDTV_518</name>
</gene>
<accession>A0A2R8FFL9</accession>
<protein>
    <submittedName>
        <fullName evidence="1">Uncharacterized protein</fullName>
    </submittedName>
</protein>
<dbReference type="Proteomes" id="UP000273054">
    <property type="component" value="Segment"/>
</dbReference>
<dbReference type="EMBL" id="LT994651">
    <property type="protein sequence ID" value="SPN79823.1"/>
    <property type="molecule type" value="Genomic_DNA"/>
</dbReference>
<keyword evidence="2" id="KW-1185">Reference proteome</keyword>
<evidence type="ECO:0000313" key="2">
    <source>
        <dbReference type="Proteomes" id="UP000273054"/>
    </source>
</evidence>
<reference evidence="1" key="1">
    <citation type="submission" date="2018-03" db="EMBL/GenBank/DDBJ databases">
        <authorList>
            <consortium name="Urmite Genomes"/>
        </authorList>
    </citation>
    <scope>NUCLEOTIDE SEQUENCE [LARGE SCALE GENOMIC DNA]</scope>
    <source>
        <strain evidence="1">IHUMI-27.7</strain>
    </source>
</reference>
<proteinExistence type="predicted"/>
<sequence length="57" mass="6631">MDSSKDKSHEQCSVETSLVDRYCVYFNPKYNKEACAKAVDTFAACMEHRKTMYQVNK</sequence>
<evidence type="ECO:0000313" key="1">
    <source>
        <dbReference type="EMBL" id="SPN79823.1"/>
    </source>
</evidence>
<name>A0A2R8FFL9_9VIRU</name>
<organism evidence="1">
    <name type="scientific">Brazilian cedratvirus IHUMI</name>
    <dbReference type="NCBI Taxonomy" id="2126980"/>
    <lineage>
        <taxon>Viruses</taxon>
        <taxon>Pithoviruses</taxon>
        <taxon>Orthocedratvirinae</taxon>
        <taxon>Alphacedratvirus</taxon>
        <taxon>Alphacedratvirus brasiliense</taxon>
    </lineage>
</organism>